<keyword evidence="1" id="KW-0862">Zinc</keyword>
<name>A0A2N4SYJ5_9MICC</name>
<dbReference type="GO" id="GO:0016811">
    <property type="term" value="F:hydrolase activity, acting on carbon-nitrogen (but not peptide) bonds, in linear amides"/>
    <property type="evidence" value="ECO:0007669"/>
    <property type="project" value="TreeGrafter"/>
</dbReference>
<sequence>MVSFDHREPGTPERVWDAAPRLRAARPLELGGVDRLVVLAAHPDDESLGAGGLIALAARAGAEVRVVVATLGERSHPGSPTRTPADLAAVRRTEAERATACLADGVVPELLGLPDGALAQEEGPLRAAAAEAAAWAAAGRRGVLAAPWGEDGHADHEALGRAVRAAAAPHGLECLEYPVWLWHWGGPEDLPAHGVRVLALDAPARAAKERALAAHASQVAPLSPAPGDEALLGPHVLARFRRPAEHFFVVPPAGAAPDAEAVFDDVHRAAEDPWDVGSSWYERRKRSVTLAALPRPRYRRVLEAGCSVGALTAELAGRAAEVLGADASGVAVDRARRRLAGLPGVRVEQRLLPGQWPEGRFDLVVVSESGYFLDAAQLAGLLDRTAAALDPDGHLLLCHWRHPVEGWPLDGADVHAAVHADPRFTPVLRHEERDFLLEVLEPAAPGRAGRRGTP</sequence>
<dbReference type="Gene3D" id="3.40.50.10320">
    <property type="entry name" value="LmbE-like"/>
    <property type="match status" value="1"/>
</dbReference>
<dbReference type="Proteomes" id="UP000234632">
    <property type="component" value="Unassembled WGS sequence"/>
</dbReference>
<evidence type="ECO:0000259" key="2">
    <source>
        <dbReference type="Pfam" id="PF13649"/>
    </source>
</evidence>
<evidence type="ECO:0000256" key="1">
    <source>
        <dbReference type="ARBA" id="ARBA00022833"/>
    </source>
</evidence>
<dbReference type="Gene3D" id="3.40.50.150">
    <property type="entry name" value="Vaccinia Virus protein VP39"/>
    <property type="match status" value="1"/>
</dbReference>
<reference evidence="3 4" key="1">
    <citation type="submission" date="2015-12" db="EMBL/GenBank/DDBJ databases">
        <authorList>
            <person name="Shamseldin A."/>
            <person name="Moawad H."/>
            <person name="Abd El-Rahim W.M."/>
            <person name="Sadowsky M.J."/>
        </authorList>
    </citation>
    <scope>NUCLEOTIDE SEQUENCE [LARGE SCALE GENOMIC DNA]</scope>
    <source>
        <strain evidence="3 4">S43</strain>
    </source>
</reference>
<dbReference type="PANTHER" id="PTHR12993">
    <property type="entry name" value="N-ACETYLGLUCOSAMINYL-PHOSPHATIDYLINOSITOL DE-N-ACETYLASE-RELATED"/>
    <property type="match status" value="1"/>
</dbReference>
<accession>A0A2N4SYJ5</accession>
<gene>
    <name evidence="3" type="ORF">AUQ48_00740</name>
</gene>
<dbReference type="SUPFAM" id="SSF102588">
    <property type="entry name" value="LmbE-like"/>
    <property type="match status" value="1"/>
</dbReference>
<evidence type="ECO:0000313" key="4">
    <source>
        <dbReference type="Proteomes" id="UP000234632"/>
    </source>
</evidence>
<proteinExistence type="predicted"/>
<dbReference type="Pfam" id="PF13649">
    <property type="entry name" value="Methyltransf_25"/>
    <property type="match status" value="1"/>
</dbReference>
<protein>
    <recommendedName>
        <fullName evidence="2">Methyltransferase domain-containing protein</fullName>
    </recommendedName>
</protein>
<dbReference type="PANTHER" id="PTHR12993:SF29">
    <property type="entry name" value="BLR3841 PROTEIN"/>
    <property type="match status" value="1"/>
</dbReference>
<organism evidence="3 4">
    <name type="scientific">Kocuria flava</name>
    <dbReference type="NCBI Taxonomy" id="446860"/>
    <lineage>
        <taxon>Bacteria</taxon>
        <taxon>Bacillati</taxon>
        <taxon>Actinomycetota</taxon>
        <taxon>Actinomycetes</taxon>
        <taxon>Micrococcales</taxon>
        <taxon>Micrococcaceae</taxon>
        <taxon>Kocuria</taxon>
    </lineage>
</organism>
<dbReference type="InterPro" id="IPR041698">
    <property type="entry name" value="Methyltransf_25"/>
</dbReference>
<dbReference type="GO" id="GO:0016137">
    <property type="term" value="P:glycoside metabolic process"/>
    <property type="evidence" value="ECO:0007669"/>
    <property type="project" value="UniProtKB-ARBA"/>
</dbReference>
<dbReference type="SUPFAM" id="SSF53335">
    <property type="entry name" value="S-adenosyl-L-methionine-dependent methyltransferases"/>
    <property type="match status" value="1"/>
</dbReference>
<dbReference type="CDD" id="cd02440">
    <property type="entry name" value="AdoMet_MTases"/>
    <property type="match status" value="1"/>
</dbReference>
<dbReference type="AlphaFoldDB" id="A0A2N4SYJ5"/>
<dbReference type="InterPro" id="IPR029063">
    <property type="entry name" value="SAM-dependent_MTases_sf"/>
</dbReference>
<feature type="domain" description="Methyltransferase" evidence="2">
    <location>
        <begin position="301"/>
        <end position="393"/>
    </location>
</feature>
<dbReference type="Pfam" id="PF02585">
    <property type="entry name" value="PIG-L"/>
    <property type="match status" value="1"/>
</dbReference>
<dbReference type="InterPro" id="IPR003737">
    <property type="entry name" value="GlcNAc_PI_deacetylase-related"/>
</dbReference>
<evidence type="ECO:0000313" key="3">
    <source>
        <dbReference type="EMBL" id="PLC11048.1"/>
    </source>
</evidence>
<dbReference type="InterPro" id="IPR024078">
    <property type="entry name" value="LmbE-like_dom_sf"/>
</dbReference>
<dbReference type="EMBL" id="LOMZ01000001">
    <property type="protein sequence ID" value="PLC11048.1"/>
    <property type="molecule type" value="Genomic_DNA"/>
</dbReference>
<comment type="caution">
    <text evidence="3">The sequence shown here is derived from an EMBL/GenBank/DDBJ whole genome shotgun (WGS) entry which is preliminary data.</text>
</comment>